<evidence type="ECO:0000256" key="1">
    <source>
        <dbReference type="SAM" id="MobiDB-lite"/>
    </source>
</evidence>
<name>A0AAD8LPW3_TARER</name>
<dbReference type="EMBL" id="JAUHHV010000001">
    <property type="protein sequence ID" value="KAK1441325.1"/>
    <property type="molecule type" value="Genomic_DNA"/>
</dbReference>
<feature type="region of interest" description="Disordered" evidence="1">
    <location>
        <begin position="1"/>
        <end position="25"/>
    </location>
</feature>
<reference evidence="2" key="1">
    <citation type="journal article" date="2023" name="bioRxiv">
        <title>Improved chromosome-level genome assembly for marigold (Tagetes erecta).</title>
        <authorList>
            <person name="Jiang F."/>
            <person name="Yuan L."/>
            <person name="Wang S."/>
            <person name="Wang H."/>
            <person name="Xu D."/>
            <person name="Wang A."/>
            <person name="Fan W."/>
        </authorList>
    </citation>
    <scope>NUCLEOTIDE SEQUENCE</scope>
    <source>
        <strain evidence="2">WSJ</strain>
        <tissue evidence="2">Leaf</tissue>
    </source>
</reference>
<keyword evidence="3" id="KW-1185">Reference proteome</keyword>
<accession>A0AAD8LPW3</accession>
<dbReference type="AlphaFoldDB" id="A0AAD8LPW3"/>
<proteinExistence type="predicted"/>
<dbReference type="Proteomes" id="UP001229421">
    <property type="component" value="Unassembled WGS sequence"/>
</dbReference>
<sequence length="118" mass="13429">MLEPAESPTTEPKVEEVQELTDTNPNDISLRELEARYLKEFESVAYAEELFLKQKAKVEWLSAGDSNSAYFHKSLKCKVHRGKIDRASDVHGNVFEGETVPTAFVDHFQEFRIPILGC</sequence>
<evidence type="ECO:0000313" key="3">
    <source>
        <dbReference type="Proteomes" id="UP001229421"/>
    </source>
</evidence>
<gene>
    <name evidence="2" type="ORF">QVD17_07172</name>
</gene>
<protein>
    <submittedName>
        <fullName evidence="2">Uncharacterized protein</fullName>
    </submittedName>
</protein>
<comment type="caution">
    <text evidence="2">The sequence shown here is derived from an EMBL/GenBank/DDBJ whole genome shotgun (WGS) entry which is preliminary data.</text>
</comment>
<evidence type="ECO:0000313" key="2">
    <source>
        <dbReference type="EMBL" id="KAK1441325.1"/>
    </source>
</evidence>
<organism evidence="2 3">
    <name type="scientific">Tagetes erecta</name>
    <name type="common">African marigold</name>
    <dbReference type="NCBI Taxonomy" id="13708"/>
    <lineage>
        <taxon>Eukaryota</taxon>
        <taxon>Viridiplantae</taxon>
        <taxon>Streptophyta</taxon>
        <taxon>Embryophyta</taxon>
        <taxon>Tracheophyta</taxon>
        <taxon>Spermatophyta</taxon>
        <taxon>Magnoliopsida</taxon>
        <taxon>eudicotyledons</taxon>
        <taxon>Gunneridae</taxon>
        <taxon>Pentapetalae</taxon>
        <taxon>asterids</taxon>
        <taxon>campanulids</taxon>
        <taxon>Asterales</taxon>
        <taxon>Asteraceae</taxon>
        <taxon>Asteroideae</taxon>
        <taxon>Heliantheae alliance</taxon>
        <taxon>Tageteae</taxon>
        <taxon>Tagetes</taxon>
    </lineage>
</organism>